<dbReference type="InterPro" id="IPR027806">
    <property type="entry name" value="HARBI1_dom"/>
</dbReference>
<evidence type="ECO:0000256" key="6">
    <source>
        <dbReference type="ARBA" id="ARBA00022490"/>
    </source>
</evidence>
<dbReference type="GO" id="GO:0005634">
    <property type="term" value="C:nucleus"/>
    <property type="evidence" value="ECO:0007669"/>
    <property type="project" value="UniProtKB-SubCell"/>
</dbReference>
<keyword evidence="15" id="KW-1185">Reference proteome</keyword>
<keyword evidence="6" id="KW-0963">Cytoplasm</keyword>
<evidence type="ECO:0000313" key="14">
    <source>
        <dbReference type="EnsemblMetazoa" id="XP_030842642"/>
    </source>
</evidence>
<dbReference type="AlphaFoldDB" id="A0A7M7NWR0"/>
<dbReference type="InterPro" id="IPR045249">
    <property type="entry name" value="HARBI1-like"/>
</dbReference>
<evidence type="ECO:0000256" key="4">
    <source>
        <dbReference type="ARBA" id="ARBA00006958"/>
    </source>
</evidence>
<dbReference type="PANTHER" id="PTHR22930">
    <property type="match status" value="1"/>
</dbReference>
<evidence type="ECO:0000256" key="11">
    <source>
        <dbReference type="ARBA" id="ARBA00030126"/>
    </source>
</evidence>
<evidence type="ECO:0000256" key="7">
    <source>
        <dbReference type="ARBA" id="ARBA00022722"/>
    </source>
</evidence>
<dbReference type="GO" id="GO:0046872">
    <property type="term" value="F:metal ion binding"/>
    <property type="evidence" value="ECO:0007669"/>
    <property type="project" value="UniProtKB-KW"/>
</dbReference>
<dbReference type="GO" id="GO:0005737">
    <property type="term" value="C:cytoplasm"/>
    <property type="evidence" value="ECO:0007669"/>
    <property type="project" value="UniProtKB-SubCell"/>
</dbReference>
<dbReference type="Pfam" id="PF13359">
    <property type="entry name" value="DDE_Tnp_4"/>
    <property type="match status" value="1"/>
</dbReference>
<dbReference type="OMA" id="VCHIFVA"/>
<keyword evidence="9" id="KW-0378">Hydrolase</keyword>
<evidence type="ECO:0000256" key="9">
    <source>
        <dbReference type="ARBA" id="ARBA00022801"/>
    </source>
</evidence>
<dbReference type="PRINTS" id="PR02086">
    <property type="entry name" value="PUTNUCHARBI1"/>
</dbReference>
<keyword evidence="10" id="KW-0539">Nucleus</keyword>
<name>A0A7M7NWR0_STRPU</name>
<protein>
    <recommendedName>
        <fullName evidence="5">Putative nuclease HARBI1</fullName>
    </recommendedName>
    <alternativeName>
        <fullName evidence="11">Harbinger transposase-derived nuclease</fullName>
    </alternativeName>
</protein>
<dbReference type="GeneID" id="588039"/>
<comment type="cofactor">
    <cofactor evidence="1">
        <name>a divalent metal cation</name>
        <dbReference type="ChEBI" id="CHEBI:60240"/>
    </cofactor>
</comment>
<evidence type="ECO:0000313" key="15">
    <source>
        <dbReference type="Proteomes" id="UP000007110"/>
    </source>
</evidence>
<dbReference type="OrthoDB" id="1515171at2759"/>
<keyword evidence="7" id="KW-0540">Nuclease</keyword>
<dbReference type="InParanoid" id="A0A7M7NWR0"/>
<evidence type="ECO:0000256" key="8">
    <source>
        <dbReference type="ARBA" id="ARBA00022723"/>
    </source>
</evidence>
<dbReference type="InterPro" id="IPR026103">
    <property type="entry name" value="HARBI1_animal"/>
</dbReference>
<accession>A0A7M7NWR0</accession>
<comment type="function">
    <text evidence="12">Transposase-derived protein that may have nuclease activity. Does not have transposase activity.</text>
</comment>
<reference evidence="15" key="1">
    <citation type="submission" date="2015-02" db="EMBL/GenBank/DDBJ databases">
        <title>Genome sequencing for Strongylocentrotus purpuratus.</title>
        <authorList>
            <person name="Murali S."/>
            <person name="Liu Y."/>
            <person name="Vee V."/>
            <person name="English A."/>
            <person name="Wang M."/>
            <person name="Skinner E."/>
            <person name="Han Y."/>
            <person name="Muzny D.M."/>
            <person name="Worley K.C."/>
            <person name="Gibbs R.A."/>
        </authorList>
    </citation>
    <scope>NUCLEOTIDE SEQUENCE</scope>
</reference>
<dbReference type="PANTHER" id="PTHR22930:SF227">
    <property type="entry name" value="DDE TNP4 DOMAIN-CONTAINING PROTEIN"/>
    <property type="match status" value="1"/>
</dbReference>
<keyword evidence="8" id="KW-0479">Metal-binding</keyword>
<evidence type="ECO:0000256" key="10">
    <source>
        <dbReference type="ARBA" id="ARBA00023242"/>
    </source>
</evidence>
<comment type="similarity">
    <text evidence="4">Belongs to the HARBI1 family.</text>
</comment>
<dbReference type="KEGG" id="spu:588039"/>
<reference evidence="14" key="2">
    <citation type="submission" date="2021-01" db="UniProtKB">
        <authorList>
            <consortium name="EnsemblMetazoa"/>
        </authorList>
    </citation>
    <scope>IDENTIFICATION</scope>
</reference>
<dbReference type="EnsemblMetazoa" id="XM_030986782">
    <property type="protein sequence ID" value="XP_030842642"/>
    <property type="gene ID" value="LOC588039"/>
</dbReference>
<evidence type="ECO:0000256" key="3">
    <source>
        <dbReference type="ARBA" id="ARBA00004496"/>
    </source>
</evidence>
<dbReference type="GO" id="GO:0004518">
    <property type="term" value="F:nuclease activity"/>
    <property type="evidence" value="ECO:0007669"/>
    <property type="project" value="UniProtKB-KW"/>
</dbReference>
<organism evidence="14 15">
    <name type="scientific">Strongylocentrotus purpuratus</name>
    <name type="common">Purple sea urchin</name>
    <dbReference type="NCBI Taxonomy" id="7668"/>
    <lineage>
        <taxon>Eukaryota</taxon>
        <taxon>Metazoa</taxon>
        <taxon>Echinodermata</taxon>
        <taxon>Eleutherozoa</taxon>
        <taxon>Echinozoa</taxon>
        <taxon>Echinoidea</taxon>
        <taxon>Euechinoidea</taxon>
        <taxon>Echinacea</taxon>
        <taxon>Camarodonta</taxon>
        <taxon>Echinidea</taxon>
        <taxon>Strongylocentrotidae</taxon>
        <taxon>Strongylocentrotus</taxon>
    </lineage>
</organism>
<evidence type="ECO:0000259" key="13">
    <source>
        <dbReference type="Pfam" id="PF13359"/>
    </source>
</evidence>
<comment type="subcellular location">
    <subcellularLocation>
        <location evidence="3">Cytoplasm</location>
    </subcellularLocation>
    <subcellularLocation>
        <location evidence="2">Nucleus</location>
    </subcellularLocation>
</comment>
<evidence type="ECO:0000256" key="5">
    <source>
        <dbReference type="ARBA" id="ARBA00015519"/>
    </source>
</evidence>
<sequence length="274" mass="30812">MALRFYATGSFYAVTGDLQGVSKASVSRVVRDISRVLVREASNYIVFPRDRASLLQVKRGFTDMCGIPNTLGAVDCTHVRIRSPSIDEHLFVNRKGYHSINIQCICDSQMKFLNVLARFPGSSHDSYIWANSGICRRFEDVPVQGHLLGDSGYPLRPFLLTPLLNPTTRPEERYNQSHKRGRSVIERSFGVLKSRFRCIDVSGGGLQFSPERVCHIFVAVAVLHNICVTNNLPYDEPIVPHLDDNNHDDVHAEIAGDGRRTRNNLIEQLYGGRD</sequence>
<dbReference type="RefSeq" id="XP_030842642.1">
    <property type="nucleotide sequence ID" value="XM_030986782.1"/>
</dbReference>
<dbReference type="GO" id="GO:0016787">
    <property type="term" value="F:hydrolase activity"/>
    <property type="evidence" value="ECO:0007669"/>
    <property type="project" value="UniProtKB-KW"/>
</dbReference>
<evidence type="ECO:0000256" key="2">
    <source>
        <dbReference type="ARBA" id="ARBA00004123"/>
    </source>
</evidence>
<proteinExistence type="inferred from homology"/>
<dbReference type="Proteomes" id="UP000007110">
    <property type="component" value="Unassembled WGS sequence"/>
</dbReference>
<feature type="domain" description="DDE Tnp4" evidence="13">
    <location>
        <begin position="74"/>
        <end position="225"/>
    </location>
</feature>
<dbReference type="FunCoup" id="A0A7M7NWR0">
    <property type="interactions" value="12"/>
</dbReference>
<evidence type="ECO:0000256" key="1">
    <source>
        <dbReference type="ARBA" id="ARBA00001968"/>
    </source>
</evidence>
<evidence type="ECO:0000256" key="12">
    <source>
        <dbReference type="ARBA" id="ARBA00045850"/>
    </source>
</evidence>